<proteinExistence type="predicted"/>
<comment type="caution">
    <text evidence="2">The sequence shown here is derived from an EMBL/GenBank/DDBJ whole genome shotgun (WGS) entry which is preliminary data.</text>
</comment>
<keyword evidence="3" id="KW-1185">Reference proteome</keyword>
<evidence type="ECO:0000256" key="1">
    <source>
        <dbReference type="SAM" id="MobiDB-lite"/>
    </source>
</evidence>
<accession>A0ABN7W385</accession>
<feature type="compositionally biased region" description="Acidic residues" evidence="1">
    <location>
        <begin position="86"/>
        <end position="99"/>
    </location>
</feature>
<protein>
    <submittedName>
        <fullName evidence="2">19131_t:CDS:1</fullName>
    </submittedName>
</protein>
<sequence>MPIQLRIRKLQQKKAEIACSAFVSYSLIDIDSSEEYVYSSDKSSNNNFMKFDNSNKMNLIIEQLYLVSIDSDEEPDKESDKKPDEKLDEELDEEPDEELDNKSGNKLDKKIDKKKIHSAIEFVDGVMNKALSKTKKACYLTIFIFVSCFCKVKGK</sequence>
<evidence type="ECO:0000313" key="3">
    <source>
        <dbReference type="Proteomes" id="UP000789901"/>
    </source>
</evidence>
<organism evidence="2 3">
    <name type="scientific">Gigaspora margarita</name>
    <dbReference type="NCBI Taxonomy" id="4874"/>
    <lineage>
        <taxon>Eukaryota</taxon>
        <taxon>Fungi</taxon>
        <taxon>Fungi incertae sedis</taxon>
        <taxon>Mucoromycota</taxon>
        <taxon>Glomeromycotina</taxon>
        <taxon>Glomeromycetes</taxon>
        <taxon>Diversisporales</taxon>
        <taxon>Gigasporaceae</taxon>
        <taxon>Gigaspora</taxon>
    </lineage>
</organism>
<feature type="region of interest" description="Disordered" evidence="1">
    <location>
        <begin position="71"/>
        <end position="105"/>
    </location>
</feature>
<gene>
    <name evidence="2" type="ORF">GMARGA_LOCUS25817</name>
</gene>
<dbReference type="EMBL" id="CAJVQB010029108">
    <property type="protein sequence ID" value="CAG8813560.1"/>
    <property type="molecule type" value="Genomic_DNA"/>
</dbReference>
<evidence type="ECO:0000313" key="2">
    <source>
        <dbReference type="EMBL" id="CAG8813560.1"/>
    </source>
</evidence>
<name>A0ABN7W385_GIGMA</name>
<reference evidence="2 3" key="1">
    <citation type="submission" date="2021-06" db="EMBL/GenBank/DDBJ databases">
        <authorList>
            <person name="Kallberg Y."/>
            <person name="Tangrot J."/>
            <person name="Rosling A."/>
        </authorList>
    </citation>
    <scope>NUCLEOTIDE SEQUENCE [LARGE SCALE GENOMIC DNA]</scope>
    <source>
        <strain evidence="2 3">120-4 pot B 10/14</strain>
    </source>
</reference>
<dbReference type="Proteomes" id="UP000789901">
    <property type="component" value="Unassembled WGS sequence"/>
</dbReference>